<proteinExistence type="predicted"/>
<dbReference type="Proteomes" id="UP001303222">
    <property type="component" value="Unassembled WGS sequence"/>
</dbReference>
<keyword evidence="4" id="KW-1185">Reference proteome</keyword>
<evidence type="ECO:0000313" key="3">
    <source>
        <dbReference type="EMBL" id="KAK3949169.1"/>
    </source>
</evidence>
<evidence type="ECO:0000313" key="4">
    <source>
        <dbReference type="Proteomes" id="UP001303222"/>
    </source>
</evidence>
<accession>A0AAN6NQB3</accession>
<dbReference type="EMBL" id="MU859225">
    <property type="protein sequence ID" value="KAK3949169.1"/>
    <property type="molecule type" value="Genomic_DNA"/>
</dbReference>
<evidence type="ECO:0000256" key="2">
    <source>
        <dbReference type="SAM" id="Phobius"/>
    </source>
</evidence>
<organism evidence="3 4">
    <name type="scientific">Pseudoneurospora amorphoporcata</name>
    <dbReference type="NCBI Taxonomy" id="241081"/>
    <lineage>
        <taxon>Eukaryota</taxon>
        <taxon>Fungi</taxon>
        <taxon>Dikarya</taxon>
        <taxon>Ascomycota</taxon>
        <taxon>Pezizomycotina</taxon>
        <taxon>Sordariomycetes</taxon>
        <taxon>Sordariomycetidae</taxon>
        <taxon>Sordariales</taxon>
        <taxon>Sordariaceae</taxon>
        <taxon>Pseudoneurospora</taxon>
    </lineage>
</organism>
<reference evidence="3" key="1">
    <citation type="journal article" date="2023" name="Mol. Phylogenet. Evol.">
        <title>Genome-scale phylogeny and comparative genomics of the fungal order Sordariales.</title>
        <authorList>
            <person name="Hensen N."/>
            <person name="Bonometti L."/>
            <person name="Westerberg I."/>
            <person name="Brannstrom I.O."/>
            <person name="Guillou S."/>
            <person name="Cros-Aarteil S."/>
            <person name="Calhoun S."/>
            <person name="Haridas S."/>
            <person name="Kuo A."/>
            <person name="Mondo S."/>
            <person name="Pangilinan J."/>
            <person name="Riley R."/>
            <person name="LaButti K."/>
            <person name="Andreopoulos B."/>
            <person name="Lipzen A."/>
            <person name="Chen C."/>
            <person name="Yan M."/>
            <person name="Daum C."/>
            <person name="Ng V."/>
            <person name="Clum A."/>
            <person name="Steindorff A."/>
            <person name="Ohm R.A."/>
            <person name="Martin F."/>
            <person name="Silar P."/>
            <person name="Natvig D.O."/>
            <person name="Lalanne C."/>
            <person name="Gautier V."/>
            <person name="Ament-Velasquez S.L."/>
            <person name="Kruys A."/>
            <person name="Hutchinson M.I."/>
            <person name="Powell A.J."/>
            <person name="Barry K."/>
            <person name="Miller A.N."/>
            <person name="Grigoriev I.V."/>
            <person name="Debuchy R."/>
            <person name="Gladieux P."/>
            <person name="Hiltunen Thoren M."/>
            <person name="Johannesson H."/>
        </authorList>
    </citation>
    <scope>NUCLEOTIDE SEQUENCE</scope>
    <source>
        <strain evidence="3">CBS 626.80</strain>
    </source>
</reference>
<sequence length="73" mass="8493">MGWMGSMKRQTQTQTAAQENENMKPKDNDSDSLLTALFLATVRTWKTIFVRWPLLIVAFYLLVRIGNITDYPR</sequence>
<gene>
    <name evidence="3" type="ORF">QBC32DRAFT_220292</name>
</gene>
<keyword evidence="2" id="KW-0472">Membrane</keyword>
<name>A0AAN6NQB3_9PEZI</name>
<dbReference type="AlphaFoldDB" id="A0AAN6NQB3"/>
<reference evidence="3" key="2">
    <citation type="submission" date="2023-06" db="EMBL/GenBank/DDBJ databases">
        <authorList>
            <consortium name="Lawrence Berkeley National Laboratory"/>
            <person name="Mondo S.J."/>
            <person name="Hensen N."/>
            <person name="Bonometti L."/>
            <person name="Westerberg I."/>
            <person name="Brannstrom I.O."/>
            <person name="Guillou S."/>
            <person name="Cros-Aarteil S."/>
            <person name="Calhoun S."/>
            <person name="Haridas S."/>
            <person name="Kuo A."/>
            <person name="Pangilinan J."/>
            <person name="Riley R."/>
            <person name="Labutti K."/>
            <person name="Andreopoulos B."/>
            <person name="Lipzen A."/>
            <person name="Chen C."/>
            <person name="Yanf M."/>
            <person name="Daum C."/>
            <person name="Ng V."/>
            <person name="Clum A."/>
            <person name="Steindorff A."/>
            <person name="Ohm R."/>
            <person name="Martin F."/>
            <person name="Silar P."/>
            <person name="Natvig D."/>
            <person name="Lalanne C."/>
            <person name="Gautier V."/>
            <person name="Ament-Velasquez S.L."/>
            <person name="Kruys A."/>
            <person name="Hutchinson M.I."/>
            <person name="Powell A.J."/>
            <person name="Barry K."/>
            <person name="Miller A.N."/>
            <person name="Grigoriev I.V."/>
            <person name="Debuchy R."/>
            <person name="Gladieux P."/>
            <person name="Thoren M.H."/>
            <person name="Johannesson H."/>
        </authorList>
    </citation>
    <scope>NUCLEOTIDE SEQUENCE</scope>
    <source>
        <strain evidence="3">CBS 626.80</strain>
    </source>
</reference>
<protein>
    <submittedName>
        <fullName evidence="3">Uncharacterized protein</fullName>
    </submittedName>
</protein>
<keyword evidence="2" id="KW-1133">Transmembrane helix</keyword>
<keyword evidence="2" id="KW-0812">Transmembrane</keyword>
<evidence type="ECO:0000256" key="1">
    <source>
        <dbReference type="SAM" id="MobiDB-lite"/>
    </source>
</evidence>
<feature type="region of interest" description="Disordered" evidence="1">
    <location>
        <begin position="1"/>
        <end position="30"/>
    </location>
</feature>
<comment type="caution">
    <text evidence="3">The sequence shown here is derived from an EMBL/GenBank/DDBJ whole genome shotgun (WGS) entry which is preliminary data.</text>
</comment>
<feature type="transmembrane region" description="Helical" evidence="2">
    <location>
        <begin position="48"/>
        <end position="66"/>
    </location>
</feature>